<dbReference type="OrthoDB" id="8478731at2"/>
<feature type="chain" id="PRO_5003140531" description="HEAT repeat domain-containing protein" evidence="2">
    <location>
        <begin position="21"/>
        <end position="518"/>
    </location>
</feature>
<protein>
    <recommendedName>
        <fullName evidence="5">HEAT repeat domain-containing protein</fullName>
    </recommendedName>
</protein>
<dbReference type="EMBL" id="CP002156">
    <property type="protein sequence ID" value="ADM09970.1"/>
    <property type="molecule type" value="Genomic_DNA"/>
</dbReference>
<dbReference type="KEGG" id="pbr:PB2503_09589"/>
<dbReference type="RefSeq" id="WP_013300944.1">
    <property type="nucleotide sequence ID" value="NC_014414.1"/>
</dbReference>
<keyword evidence="2" id="KW-0732">Signal</keyword>
<dbReference type="HOGENOM" id="CLU_525669_0_0_5"/>
<proteinExistence type="predicted"/>
<feature type="signal peptide" evidence="2">
    <location>
        <begin position="1"/>
        <end position="20"/>
    </location>
</feature>
<feature type="region of interest" description="Disordered" evidence="1">
    <location>
        <begin position="495"/>
        <end position="518"/>
    </location>
</feature>
<keyword evidence="4" id="KW-1185">Reference proteome</keyword>
<evidence type="ECO:0000256" key="2">
    <source>
        <dbReference type="SAM" id="SignalP"/>
    </source>
</evidence>
<sequence>MRKTFLGVLGAALLPMGAAAQMERVAVDDSAFALGTLNADQGALPETLWQGADRDEVETLLMAVPDTFSEPLYRELLRRVLLSPGAGPERADNALAGQKFLKVARAGYYRDAASLAGIVSGSGQDPALSQVVAYKELLDGEVDQACARGEALREGRSDPFWITLRYVCYAHAGEDAAADLTLGLLRRQGTLTTEQIERLAAFAGGESLGVPPGTPSVFDWTIMQLRGVRPDASFLMRAGPAITAAAARSDFVPDSVRERALLMALAGNMIGAEEAVRLVDGMEASGLANSLVILTSLPPQSLEQAEELGRALAAGGTDYEERLARARLYSRWLGVVAPVDNYAPYAAEIALAAMMVDQDRVAERWILALAADATSGQGRAVAERLVQVYAERDPNAARRIASYLEMEISVESPTPFLAIAREPELPVASLVARALETADAEGQALPALIYLAGTNTRAEGEGDIRATVLDWSRQHADLSWLDRYASFRAEAEAFLAGDRGGAGRPPEGSRTPSLKPRQ</sequence>
<evidence type="ECO:0000313" key="4">
    <source>
        <dbReference type="Proteomes" id="UP000001302"/>
    </source>
</evidence>
<accession>E0TDE7</accession>
<evidence type="ECO:0000256" key="1">
    <source>
        <dbReference type="SAM" id="MobiDB-lite"/>
    </source>
</evidence>
<dbReference type="AlphaFoldDB" id="E0TDE7"/>
<reference evidence="4" key="1">
    <citation type="submission" date="2010-08" db="EMBL/GenBank/DDBJ databases">
        <title>Genome sequence of Parvularcula bermudensis HTCC2503.</title>
        <authorList>
            <person name="Kang D.-M."/>
            <person name="Oh H.-M."/>
            <person name="Cho J.-C."/>
        </authorList>
    </citation>
    <scope>NUCLEOTIDE SEQUENCE [LARGE SCALE GENOMIC DNA]</scope>
    <source>
        <strain evidence="4">ATCC BAA-594 / HTCC2503 / KCTC 12087</strain>
    </source>
</reference>
<dbReference type="Proteomes" id="UP000001302">
    <property type="component" value="Chromosome"/>
</dbReference>
<evidence type="ECO:0008006" key="5">
    <source>
        <dbReference type="Google" id="ProtNLM"/>
    </source>
</evidence>
<gene>
    <name evidence="3" type="ordered locus">PB2503_09589</name>
</gene>
<organism evidence="3 4">
    <name type="scientific">Parvularcula bermudensis (strain ATCC BAA-594 / HTCC2503 / KCTC 12087)</name>
    <dbReference type="NCBI Taxonomy" id="314260"/>
    <lineage>
        <taxon>Bacteria</taxon>
        <taxon>Pseudomonadati</taxon>
        <taxon>Pseudomonadota</taxon>
        <taxon>Alphaproteobacteria</taxon>
        <taxon>Parvularculales</taxon>
        <taxon>Parvularculaceae</taxon>
        <taxon>Parvularcula</taxon>
    </lineage>
</organism>
<name>E0TDE7_PARBH</name>
<reference evidence="3 4" key="2">
    <citation type="journal article" date="2011" name="J. Bacteriol.">
        <title>Complete genome sequence of strain HTCC2503T of Parvularcula bermudensis, the type species of the order "Parvularculales" in the class Alphaproteobacteria.</title>
        <authorList>
            <person name="Oh H.M."/>
            <person name="Kang I."/>
            <person name="Vergin K.L."/>
            <person name="Kang D."/>
            <person name="Rhee K.H."/>
            <person name="Giovannoni S.J."/>
            <person name="Cho J.C."/>
        </authorList>
    </citation>
    <scope>NUCLEOTIDE SEQUENCE [LARGE SCALE GENOMIC DNA]</scope>
    <source>
        <strain evidence="4">ATCC BAA-594 / HTCC2503 / KCTC 12087</strain>
    </source>
</reference>
<evidence type="ECO:0000313" key="3">
    <source>
        <dbReference type="EMBL" id="ADM09970.1"/>
    </source>
</evidence>
<dbReference type="STRING" id="314260.PB2503_09589"/>